<reference evidence="2" key="2">
    <citation type="submission" date="2020-09" db="EMBL/GenBank/DDBJ databases">
        <authorList>
            <person name="Sun Q."/>
            <person name="Zhou Y."/>
        </authorList>
    </citation>
    <scope>NUCLEOTIDE SEQUENCE</scope>
    <source>
        <strain evidence="2">CGMCC 1.12181</strain>
    </source>
</reference>
<organism evidence="2 3">
    <name type="scientific">Marinicella pacifica</name>
    <dbReference type="NCBI Taxonomy" id="1171543"/>
    <lineage>
        <taxon>Bacteria</taxon>
        <taxon>Pseudomonadati</taxon>
        <taxon>Pseudomonadota</taxon>
        <taxon>Gammaproteobacteria</taxon>
        <taxon>Lysobacterales</taxon>
        <taxon>Marinicellaceae</taxon>
        <taxon>Marinicella</taxon>
    </lineage>
</organism>
<feature type="signal peptide" evidence="1">
    <location>
        <begin position="1"/>
        <end position="17"/>
    </location>
</feature>
<keyword evidence="1" id="KW-0732">Signal</keyword>
<reference evidence="2" key="1">
    <citation type="journal article" date="2014" name="Int. J. Syst. Evol. Microbiol.">
        <title>Complete genome sequence of Corynebacterium casei LMG S-19264T (=DSM 44701T), isolated from a smear-ripened cheese.</title>
        <authorList>
            <consortium name="US DOE Joint Genome Institute (JGI-PGF)"/>
            <person name="Walter F."/>
            <person name="Albersmeier A."/>
            <person name="Kalinowski J."/>
            <person name="Ruckert C."/>
        </authorList>
    </citation>
    <scope>NUCLEOTIDE SEQUENCE</scope>
    <source>
        <strain evidence="2">CGMCC 1.12181</strain>
    </source>
</reference>
<dbReference type="Gene3D" id="2.60.120.260">
    <property type="entry name" value="Galactose-binding domain-like"/>
    <property type="match status" value="1"/>
</dbReference>
<keyword evidence="3" id="KW-1185">Reference proteome</keyword>
<evidence type="ECO:0000313" key="3">
    <source>
        <dbReference type="Proteomes" id="UP000605253"/>
    </source>
</evidence>
<protein>
    <submittedName>
        <fullName evidence="2">Uncharacterized protein</fullName>
    </submittedName>
</protein>
<proteinExistence type="predicted"/>
<gene>
    <name evidence="2" type="ORF">GCM10011365_19710</name>
</gene>
<sequence length="182" mass="20617">MILRVLILFLCSTGAWGQQLLSNGHFTQGVSPWDNPSHTPQWLSNDGHHQPGAISFSDNFNNGGSIYMYSEKIPVIPNYHYLLGTSYKYPSSATPAYMNMIVEWYDANDVNVATWPWHTIFDMSQPDTWLDFDGEVSNEYGGGVFARVVLTLQTQSSGTANNEARYDDVLFYQDTVFMTDFE</sequence>
<dbReference type="AlphaFoldDB" id="A0A917CUZ9"/>
<dbReference type="EMBL" id="BMEO01000009">
    <property type="protein sequence ID" value="GGF98512.1"/>
    <property type="molecule type" value="Genomic_DNA"/>
</dbReference>
<name>A0A917CUZ9_9GAMM</name>
<accession>A0A917CUZ9</accession>
<dbReference type="Proteomes" id="UP000605253">
    <property type="component" value="Unassembled WGS sequence"/>
</dbReference>
<feature type="chain" id="PRO_5037623086" evidence="1">
    <location>
        <begin position="18"/>
        <end position="182"/>
    </location>
</feature>
<dbReference type="RefSeq" id="WP_188365574.1">
    <property type="nucleotide sequence ID" value="NZ_BAABJF010000010.1"/>
</dbReference>
<evidence type="ECO:0000313" key="2">
    <source>
        <dbReference type="EMBL" id="GGF98512.1"/>
    </source>
</evidence>
<comment type="caution">
    <text evidence="2">The sequence shown here is derived from an EMBL/GenBank/DDBJ whole genome shotgun (WGS) entry which is preliminary data.</text>
</comment>
<evidence type="ECO:0000256" key="1">
    <source>
        <dbReference type="SAM" id="SignalP"/>
    </source>
</evidence>